<dbReference type="OrthoDB" id="9815592at2"/>
<evidence type="ECO:0000313" key="6">
    <source>
        <dbReference type="Proteomes" id="UP000320582"/>
    </source>
</evidence>
<dbReference type="GO" id="GO:0016746">
    <property type="term" value="F:acyltransferase activity"/>
    <property type="evidence" value="ECO:0007669"/>
    <property type="project" value="UniProtKB-KW"/>
</dbReference>
<comment type="caution">
    <text evidence="5">The sequence shown here is derived from an EMBL/GenBank/DDBJ whole genome shotgun (WGS) entry which is preliminary data.</text>
</comment>
<organism evidence="5 6">
    <name type="scientific">Roseinatronobacter monicus</name>
    <dbReference type="NCBI Taxonomy" id="393481"/>
    <lineage>
        <taxon>Bacteria</taxon>
        <taxon>Pseudomonadati</taxon>
        <taxon>Pseudomonadota</taxon>
        <taxon>Alphaproteobacteria</taxon>
        <taxon>Rhodobacterales</taxon>
        <taxon>Paracoccaceae</taxon>
        <taxon>Roseinatronobacter</taxon>
    </lineage>
</organism>
<dbReference type="Proteomes" id="UP000320582">
    <property type="component" value="Unassembled WGS sequence"/>
</dbReference>
<dbReference type="InterPro" id="IPR001451">
    <property type="entry name" value="Hexapep"/>
</dbReference>
<proteinExistence type="inferred from homology"/>
<evidence type="ECO:0000313" key="5">
    <source>
        <dbReference type="EMBL" id="TQM93151.1"/>
    </source>
</evidence>
<dbReference type="PANTHER" id="PTHR43300">
    <property type="entry name" value="ACETYLTRANSFERASE"/>
    <property type="match status" value="1"/>
</dbReference>
<dbReference type="SUPFAM" id="SSF51161">
    <property type="entry name" value="Trimeric LpxA-like enzymes"/>
    <property type="match status" value="1"/>
</dbReference>
<accession>A0A543KDI8</accession>
<dbReference type="Pfam" id="PF00132">
    <property type="entry name" value="Hexapep"/>
    <property type="match status" value="1"/>
</dbReference>
<dbReference type="InterPro" id="IPR050179">
    <property type="entry name" value="Trans_hexapeptide_repeat"/>
</dbReference>
<dbReference type="InterPro" id="IPR018357">
    <property type="entry name" value="Hexapep_transf_CS"/>
</dbReference>
<dbReference type="PROSITE" id="PS00101">
    <property type="entry name" value="HEXAPEP_TRANSFERASES"/>
    <property type="match status" value="1"/>
</dbReference>
<sequence>MPPNFPAPSIVYPIILADGSPHRDTVFLRAVIDHPRWEIGAYTYASSESAPQDWARYLAPYLHPFSPERLIIGRFCQIADSVRIITASANHRYDGFSSYPFAIFHREFEGDSSMPVSGRDTIIGNDVWIGQGARILPGAEIGDGVIIGAGAVVGGRVAPYQIMTGNPAQPLRVRFAPDVIAQLLTIRWWDWPIAHIMRYQAAICGADLDALAAAAAELSGGEA</sequence>
<evidence type="ECO:0000256" key="4">
    <source>
        <dbReference type="ARBA" id="ARBA00023315"/>
    </source>
</evidence>
<keyword evidence="3" id="KW-0677">Repeat</keyword>
<dbReference type="InterPro" id="IPR011004">
    <property type="entry name" value="Trimer_LpxA-like_sf"/>
</dbReference>
<dbReference type="AlphaFoldDB" id="A0A543KDI8"/>
<evidence type="ECO:0000256" key="1">
    <source>
        <dbReference type="ARBA" id="ARBA00007274"/>
    </source>
</evidence>
<keyword evidence="4" id="KW-0012">Acyltransferase</keyword>
<dbReference type="RefSeq" id="WP_142080880.1">
    <property type="nucleotide sequence ID" value="NZ_VFPT01000001.1"/>
</dbReference>
<gene>
    <name evidence="5" type="ORF">BD293_1779</name>
</gene>
<protein>
    <submittedName>
        <fullName evidence="5">Virginiamycin A acetyltransferase</fullName>
    </submittedName>
</protein>
<reference evidence="5 6" key="1">
    <citation type="submission" date="2019-06" db="EMBL/GenBank/DDBJ databases">
        <title>Genomic Encyclopedia of Archaeal and Bacterial Type Strains, Phase II (KMG-II): from individual species to whole genera.</title>
        <authorList>
            <person name="Goeker M."/>
        </authorList>
    </citation>
    <scope>NUCLEOTIDE SEQUENCE [LARGE SCALE GENOMIC DNA]</scope>
    <source>
        <strain evidence="5 6">DSM 18423</strain>
    </source>
</reference>
<keyword evidence="2 5" id="KW-0808">Transferase</keyword>
<dbReference type="Gene3D" id="2.160.10.10">
    <property type="entry name" value="Hexapeptide repeat proteins"/>
    <property type="match status" value="1"/>
</dbReference>
<dbReference type="CDD" id="cd03349">
    <property type="entry name" value="LbH_XAT"/>
    <property type="match status" value="1"/>
</dbReference>
<name>A0A543KDI8_9RHOB</name>
<evidence type="ECO:0000256" key="2">
    <source>
        <dbReference type="ARBA" id="ARBA00022679"/>
    </source>
</evidence>
<dbReference type="EMBL" id="VFPT01000001">
    <property type="protein sequence ID" value="TQM93151.1"/>
    <property type="molecule type" value="Genomic_DNA"/>
</dbReference>
<comment type="similarity">
    <text evidence="1">Belongs to the transferase hexapeptide repeat family.</text>
</comment>
<evidence type="ECO:0000256" key="3">
    <source>
        <dbReference type="ARBA" id="ARBA00022737"/>
    </source>
</evidence>
<keyword evidence="6" id="KW-1185">Reference proteome</keyword>
<dbReference type="PANTHER" id="PTHR43300:SF11">
    <property type="entry name" value="ACETYLTRANSFERASE RV3034C-RELATED"/>
    <property type="match status" value="1"/>
</dbReference>